<dbReference type="AlphaFoldDB" id="A0AAW3RSR5"/>
<evidence type="ECO:0000313" key="1">
    <source>
        <dbReference type="EMBL" id="MBA0159426.1"/>
    </source>
</evidence>
<dbReference type="EMBL" id="JACDRT010000007">
    <property type="protein sequence ID" value="MBA0159426.1"/>
    <property type="molecule type" value="Genomic_DNA"/>
</dbReference>
<evidence type="ECO:0000313" key="2">
    <source>
        <dbReference type="Proteomes" id="UP000584405"/>
    </source>
</evidence>
<dbReference type="Proteomes" id="UP000584405">
    <property type="component" value="Unassembled WGS sequence"/>
</dbReference>
<gene>
    <name evidence="1" type="ORF">H0253_11300</name>
</gene>
<sequence>MNNVDIINAVQTGMKKSASVTYLMNFSSGGQINTEYVATVSIGLALVESDFFYYDDEKVIFEYPTGSFISATVPVSKKSEPNKIFSKYIVRENVNTTRAGRIDIAILDSKSCFDKPKCAIEVKGDNPAKKLLFSDIRRNLEYFKHVGPTGKSDFNLALNCSFQSYNVQSQRSYCITTEHEKRKISSTKIKYQRYINELQDEIPDGISVKIDVFTATSFLLEPNATQDDYESHMDNLHLTLGIIIIFERDVDCPN</sequence>
<organism evidence="1 2">
    <name type="scientific">Pectobacterium versatile</name>
    <dbReference type="NCBI Taxonomy" id="2488639"/>
    <lineage>
        <taxon>Bacteria</taxon>
        <taxon>Pseudomonadati</taxon>
        <taxon>Pseudomonadota</taxon>
        <taxon>Gammaproteobacteria</taxon>
        <taxon>Enterobacterales</taxon>
        <taxon>Pectobacteriaceae</taxon>
        <taxon>Pectobacterium</taxon>
    </lineage>
</organism>
<name>A0AAW3RSR5_9GAMM</name>
<protein>
    <submittedName>
        <fullName evidence="1">Uncharacterized protein</fullName>
    </submittedName>
</protein>
<reference evidence="1 2" key="1">
    <citation type="submission" date="2020-07" db="EMBL/GenBank/DDBJ databases">
        <title>Updated taxonomy of Pectobacterium genus in the CIRM-CFBP bacterial collection: when new species reveal old endemic population.</title>
        <authorList>
            <person name="Pedron J."/>
            <person name="Barny M.A."/>
            <person name="Portier P."/>
        </authorList>
    </citation>
    <scope>NUCLEOTIDE SEQUENCE [LARGE SCALE GENOMIC DNA]</scope>
    <source>
        <strain evidence="1 2">CFBP5669</strain>
    </source>
</reference>
<comment type="caution">
    <text evidence="1">The sequence shown here is derived from an EMBL/GenBank/DDBJ whole genome shotgun (WGS) entry which is preliminary data.</text>
</comment>
<dbReference type="RefSeq" id="WP_109491825.1">
    <property type="nucleotide sequence ID" value="NZ_CAKLIV010000002.1"/>
</dbReference>
<proteinExistence type="predicted"/>
<accession>A0AAW3RSR5</accession>